<dbReference type="EMBL" id="REGN01010088">
    <property type="protein sequence ID" value="RMZ99727.1"/>
    <property type="molecule type" value="Genomic_DNA"/>
</dbReference>
<reference evidence="1 2" key="1">
    <citation type="journal article" date="2018" name="Sci. Rep.">
        <title>Genomic signatures of local adaptation to the degree of environmental predictability in rotifers.</title>
        <authorList>
            <person name="Franch-Gras L."/>
            <person name="Hahn C."/>
            <person name="Garcia-Roger E.M."/>
            <person name="Carmona M.J."/>
            <person name="Serra M."/>
            <person name="Gomez A."/>
        </authorList>
    </citation>
    <scope>NUCLEOTIDE SEQUENCE [LARGE SCALE GENOMIC DNA]</scope>
    <source>
        <strain evidence="1">HYR1</strain>
    </source>
</reference>
<proteinExistence type="predicted"/>
<comment type="caution">
    <text evidence="1">The sequence shown here is derived from an EMBL/GenBank/DDBJ whole genome shotgun (WGS) entry which is preliminary data.</text>
</comment>
<evidence type="ECO:0000313" key="2">
    <source>
        <dbReference type="Proteomes" id="UP000276133"/>
    </source>
</evidence>
<keyword evidence="2" id="KW-1185">Reference proteome</keyword>
<gene>
    <name evidence="1" type="ORF">BpHYR1_052018</name>
</gene>
<dbReference type="AlphaFoldDB" id="A0A3M7PM59"/>
<organism evidence="1 2">
    <name type="scientific">Brachionus plicatilis</name>
    <name type="common">Marine rotifer</name>
    <name type="synonym">Brachionus muelleri</name>
    <dbReference type="NCBI Taxonomy" id="10195"/>
    <lineage>
        <taxon>Eukaryota</taxon>
        <taxon>Metazoa</taxon>
        <taxon>Spiralia</taxon>
        <taxon>Gnathifera</taxon>
        <taxon>Rotifera</taxon>
        <taxon>Eurotatoria</taxon>
        <taxon>Monogononta</taxon>
        <taxon>Pseudotrocha</taxon>
        <taxon>Ploima</taxon>
        <taxon>Brachionidae</taxon>
        <taxon>Brachionus</taxon>
    </lineage>
</organism>
<evidence type="ECO:0000313" key="1">
    <source>
        <dbReference type="EMBL" id="RMZ99727.1"/>
    </source>
</evidence>
<dbReference type="Proteomes" id="UP000276133">
    <property type="component" value="Unassembled WGS sequence"/>
</dbReference>
<sequence>MSYKKIGCKIYKNSPCIINTDFSLGIIRITKKLKSFPSTHVELGIKSRISHVFDLFYEINENIFEGSKKTLFGFNFKLASYSNIRACIAEWFVC</sequence>
<accession>A0A3M7PM59</accession>
<protein>
    <submittedName>
        <fullName evidence="1">Uncharacterized protein</fullName>
    </submittedName>
</protein>
<name>A0A3M7PM59_BRAPC</name>